<evidence type="ECO:0000313" key="2">
    <source>
        <dbReference type="Proteomes" id="UP001396334"/>
    </source>
</evidence>
<gene>
    <name evidence="1" type="ORF">V6N11_007770</name>
</gene>
<keyword evidence="2" id="KW-1185">Reference proteome</keyword>
<evidence type="ECO:0000313" key="1">
    <source>
        <dbReference type="EMBL" id="KAK8976283.1"/>
    </source>
</evidence>
<dbReference type="EMBL" id="JBBPBN010000136">
    <property type="protein sequence ID" value="KAK8976283.1"/>
    <property type="molecule type" value="Genomic_DNA"/>
</dbReference>
<name>A0ABR2NJI6_9ROSI</name>
<proteinExistence type="predicted"/>
<protein>
    <submittedName>
        <fullName evidence="1">Uncharacterized protein</fullName>
    </submittedName>
</protein>
<reference evidence="1 2" key="1">
    <citation type="journal article" date="2024" name="G3 (Bethesda)">
        <title>Genome assembly of Hibiscus sabdariffa L. provides insights into metabolisms of medicinal natural products.</title>
        <authorList>
            <person name="Kim T."/>
        </authorList>
    </citation>
    <scope>NUCLEOTIDE SEQUENCE [LARGE SCALE GENOMIC DNA]</scope>
    <source>
        <strain evidence="1">TK-2024</strain>
        <tissue evidence="1">Old leaves</tissue>
    </source>
</reference>
<organism evidence="1 2">
    <name type="scientific">Hibiscus sabdariffa</name>
    <name type="common">roselle</name>
    <dbReference type="NCBI Taxonomy" id="183260"/>
    <lineage>
        <taxon>Eukaryota</taxon>
        <taxon>Viridiplantae</taxon>
        <taxon>Streptophyta</taxon>
        <taxon>Embryophyta</taxon>
        <taxon>Tracheophyta</taxon>
        <taxon>Spermatophyta</taxon>
        <taxon>Magnoliopsida</taxon>
        <taxon>eudicotyledons</taxon>
        <taxon>Gunneridae</taxon>
        <taxon>Pentapetalae</taxon>
        <taxon>rosids</taxon>
        <taxon>malvids</taxon>
        <taxon>Malvales</taxon>
        <taxon>Malvaceae</taxon>
        <taxon>Malvoideae</taxon>
        <taxon>Hibiscus</taxon>
    </lineage>
</organism>
<dbReference type="Proteomes" id="UP001396334">
    <property type="component" value="Unassembled WGS sequence"/>
</dbReference>
<accession>A0ABR2NJI6</accession>
<comment type="caution">
    <text evidence="1">The sequence shown here is derived from an EMBL/GenBank/DDBJ whole genome shotgun (WGS) entry which is preliminary data.</text>
</comment>
<sequence>MDIIKKQSGADLHRGEGGWVSLAFPTVSHGSDPSVFSYILRSRFKLPFLLFYLFVDARCCWLRNDEALKLISYSRVFVAHCLYLRTDSLFLRCVQREQIRSFSLTLTLYKAQPPLKSPWSFVSFAVKAPIYSDAETQLDSTESSCQNTKVKLEP</sequence>